<dbReference type="InterPro" id="IPR046342">
    <property type="entry name" value="CBS_dom_sf"/>
</dbReference>
<dbReference type="CDD" id="cd17788">
    <property type="entry name" value="CBS_pair_bac"/>
    <property type="match status" value="1"/>
</dbReference>
<feature type="domain" description="CBS" evidence="1">
    <location>
        <begin position="13"/>
        <end position="61"/>
    </location>
</feature>
<dbReference type="InterPro" id="IPR000644">
    <property type="entry name" value="CBS_dom"/>
</dbReference>
<evidence type="ECO:0000313" key="3">
    <source>
        <dbReference type="Proteomes" id="UP001500630"/>
    </source>
</evidence>
<organism evidence="2 3">
    <name type="scientific">Nonomuraea rosea</name>
    <dbReference type="NCBI Taxonomy" id="638574"/>
    <lineage>
        <taxon>Bacteria</taxon>
        <taxon>Bacillati</taxon>
        <taxon>Actinomycetota</taxon>
        <taxon>Actinomycetes</taxon>
        <taxon>Streptosporangiales</taxon>
        <taxon>Streptosporangiaceae</taxon>
        <taxon>Nonomuraea</taxon>
    </lineage>
</organism>
<evidence type="ECO:0000313" key="2">
    <source>
        <dbReference type="EMBL" id="GAA3622833.1"/>
    </source>
</evidence>
<reference evidence="3" key="1">
    <citation type="journal article" date="2019" name="Int. J. Syst. Evol. Microbiol.">
        <title>The Global Catalogue of Microorganisms (GCM) 10K type strain sequencing project: providing services to taxonomists for standard genome sequencing and annotation.</title>
        <authorList>
            <consortium name="The Broad Institute Genomics Platform"/>
            <consortium name="The Broad Institute Genome Sequencing Center for Infectious Disease"/>
            <person name="Wu L."/>
            <person name="Ma J."/>
        </authorList>
    </citation>
    <scope>NUCLEOTIDE SEQUENCE [LARGE SCALE GENOMIC DNA]</scope>
    <source>
        <strain evidence="3">JCM 17326</strain>
    </source>
</reference>
<protein>
    <submittedName>
        <fullName evidence="2">CBS domain-containing protein</fullName>
    </submittedName>
</protein>
<proteinExistence type="predicted"/>
<dbReference type="Gene3D" id="3.10.580.10">
    <property type="entry name" value="CBS-domain"/>
    <property type="match status" value="1"/>
</dbReference>
<name>A0ABP6ZYS7_9ACTN</name>
<feature type="domain" description="CBS" evidence="1">
    <location>
        <begin position="106"/>
        <end position="153"/>
    </location>
</feature>
<dbReference type="Pfam" id="PF00571">
    <property type="entry name" value="CBS"/>
    <property type="match status" value="2"/>
</dbReference>
<evidence type="ECO:0000259" key="1">
    <source>
        <dbReference type="SMART" id="SM00116"/>
    </source>
</evidence>
<keyword evidence="3" id="KW-1185">Reference proteome</keyword>
<dbReference type="Proteomes" id="UP001500630">
    <property type="component" value="Unassembled WGS sequence"/>
</dbReference>
<dbReference type="EMBL" id="BAABDQ010000068">
    <property type="protein sequence ID" value="GAA3622833.1"/>
    <property type="molecule type" value="Genomic_DNA"/>
</dbReference>
<gene>
    <name evidence="2" type="ORF">GCM10022419_130660</name>
</gene>
<accession>A0ABP6ZYS7</accession>
<dbReference type="SUPFAM" id="SSF54631">
    <property type="entry name" value="CBS-domain pair"/>
    <property type="match status" value="1"/>
</dbReference>
<sequence length="155" mass="16247">MGPAVRARDLLTAFPTVTADTPVIEAARLLAGQDLPGLIVVDERGLPASILPGTQVLRLAVPGYCLDDPALARVVDEAHADAFASSLAGRTVRQALPPERSPGRRELPVTDPDATVLELAALMARTHSPLVAVVEQERLLGAVTLQALLVRVLAA</sequence>
<comment type="caution">
    <text evidence="2">The sequence shown here is derived from an EMBL/GenBank/DDBJ whole genome shotgun (WGS) entry which is preliminary data.</text>
</comment>
<dbReference type="SMART" id="SM00116">
    <property type="entry name" value="CBS"/>
    <property type="match status" value="2"/>
</dbReference>